<gene>
    <name evidence="2" type="ORF">DFH94DRAFT_736623</name>
</gene>
<accession>A0A9P5T9G3</accession>
<comment type="caution">
    <text evidence="2">The sequence shown here is derived from an EMBL/GenBank/DDBJ whole genome shotgun (WGS) entry which is preliminary data.</text>
</comment>
<dbReference type="OrthoDB" id="2130169at2759"/>
<dbReference type="AlphaFoldDB" id="A0A9P5T9G3"/>
<dbReference type="PANTHER" id="PTHR48079:SF6">
    <property type="entry name" value="NAD(P)-BINDING DOMAIN-CONTAINING PROTEIN-RELATED"/>
    <property type="match status" value="1"/>
</dbReference>
<evidence type="ECO:0000259" key="1">
    <source>
        <dbReference type="Pfam" id="PF13460"/>
    </source>
</evidence>
<name>A0A9P5T9G3_9AGAM</name>
<dbReference type="InterPro" id="IPR051783">
    <property type="entry name" value="NAD(P)-dependent_oxidoreduct"/>
</dbReference>
<keyword evidence="3" id="KW-1185">Reference proteome</keyword>
<dbReference type="Pfam" id="PF13460">
    <property type="entry name" value="NAD_binding_10"/>
    <property type="match status" value="1"/>
</dbReference>
<dbReference type="InterPro" id="IPR016040">
    <property type="entry name" value="NAD(P)-bd_dom"/>
</dbReference>
<reference evidence="2" key="2">
    <citation type="journal article" date="2020" name="Nat. Commun.">
        <title>Large-scale genome sequencing of mycorrhizal fungi provides insights into the early evolution of symbiotic traits.</title>
        <authorList>
            <person name="Miyauchi S."/>
            <person name="Kiss E."/>
            <person name="Kuo A."/>
            <person name="Drula E."/>
            <person name="Kohler A."/>
            <person name="Sanchez-Garcia M."/>
            <person name="Morin E."/>
            <person name="Andreopoulos B."/>
            <person name="Barry K.W."/>
            <person name="Bonito G."/>
            <person name="Buee M."/>
            <person name="Carver A."/>
            <person name="Chen C."/>
            <person name="Cichocki N."/>
            <person name="Clum A."/>
            <person name="Culley D."/>
            <person name="Crous P.W."/>
            <person name="Fauchery L."/>
            <person name="Girlanda M."/>
            <person name="Hayes R.D."/>
            <person name="Keri Z."/>
            <person name="LaButti K."/>
            <person name="Lipzen A."/>
            <person name="Lombard V."/>
            <person name="Magnuson J."/>
            <person name="Maillard F."/>
            <person name="Murat C."/>
            <person name="Nolan M."/>
            <person name="Ohm R.A."/>
            <person name="Pangilinan J."/>
            <person name="Pereira M.F."/>
            <person name="Perotto S."/>
            <person name="Peter M."/>
            <person name="Pfister S."/>
            <person name="Riley R."/>
            <person name="Sitrit Y."/>
            <person name="Stielow J.B."/>
            <person name="Szollosi G."/>
            <person name="Zifcakova L."/>
            <person name="Stursova M."/>
            <person name="Spatafora J.W."/>
            <person name="Tedersoo L."/>
            <person name="Vaario L.M."/>
            <person name="Yamada A."/>
            <person name="Yan M."/>
            <person name="Wang P."/>
            <person name="Xu J."/>
            <person name="Bruns T."/>
            <person name="Baldrian P."/>
            <person name="Vilgalys R."/>
            <person name="Dunand C."/>
            <person name="Henrissat B."/>
            <person name="Grigoriev I.V."/>
            <person name="Hibbett D."/>
            <person name="Nagy L.G."/>
            <person name="Martin F.M."/>
        </authorList>
    </citation>
    <scope>NUCLEOTIDE SEQUENCE</scope>
    <source>
        <strain evidence="2">Prilba</strain>
    </source>
</reference>
<dbReference type="Gene3D" id="3.40.50.720">
    <property type="entry name" value="NAD(P)-binding Rossmann-like Domain"/>
    <property type="match status" value="1"/>
</dbReference>
<feature type="domain" description="NAD(P)-binding" evidence="1">
    <location>
        <begin position="14"/>
        <end position="88"/>
    </location>
</feature>
<dbReference type="EMBL" id="WHVB01000007">
    <property type="protein sequence ID" value="KAF8480877.1"/>
    <property type="molecule type" value="Genomic_DNA"/>
</dbReference>
<dbReference type="GO" id="GO:0004029">
    <property type="term" value="F:aldehyde dehydrogenase (NAD+) activity"/>
    <property type="evidence" value="ECO:0007669"/>
    <property type="project" value="TreeGrafter"/>
</dbReference>
<organism evidence="2 3">
    <name type="scientific">Russula ochroleuca</name>
    <dbReference type="NCBI Taxonomy" id="152965"/>
    <lineage>
        <taxon>Eukaryota</taxon>
        <taxon>Fungi</taxon>
        <taxon>Dikarya</taxon>
        <taxon>Basidiomycota</taxon>
        <taxon>Agaricomycotina</taxon>
        <taxon>Agaricomycetes</taxon>
        <taxon>Russulales</taxon>
        <taxon>Russulaceae</taxon>
        <taxon>Russula</taxon>
    </lineage>
</organism>
<evidence type="ECO:0000313" key="2">
    <source>
        <dbReference type="EMBL" id="KAF8480877.1"/>
    </source>
</evidence>
<protein>
    <submittedName>
        <fullName evidence="2">NAD-binding protein</fullName>
    </submittedName>
</protein>
<reference evidence="2" key="1">
    <citation type="submission" date="2019-10" db="EMBL/GenBank/DDBJ databases">
        <authorList>
            <consortium name="DOE Joint Genome Institute"/>
            <person name="Kuo A."/>
            <person name="Miyauchi S."/>
            <person name="Kiss E."/>
            <person name="Drula E."/>
            <person name="Kohler A."/>
            <person name="Sanchez-Garcia M."/>
            <person name="Andreopoulos B."/>
            <person name="Barry K.W."/>
            <person name="Bonito G."/>
            <person name="Buee M."/>
            <person name="Carver A."/>
            <person name="Chen C."/>
            <person name="Cichocki N."/>
            <person name="Clum A."/>
            <person name="Culley D."/>
            <person name="Crous P.W."/>
            <person name="Fauchery L."/>
            <person name="Girlanda M."/>
            <person name="Hayes R."/>
            <person name="Keri Z."/>
            <person name="LaButti K."/>
            <person name="Lipzen A."/>
            <person name="Lombard V."/>
            <person name="Magnuson J."/>
            <person name="Maillard F."/>
            <person name="Morin E."/>
            <person name="Murat C."/>
            <person name="Nolan M."/>
            <person name="Ohm R."/>
            <person name="Pangilinan J."/>
            <person name="Pereira M."/>
            <person name="Perotto S."/>
            <person name="Peter M."/>
            <person name="Riley R."/>
            <person name="Sitrit Y."/>
            <person name="Stielow B."/>
            <person name="Szollosi G."/>
            <person name="Zifcakova L."/>
            <person name="Stursova M."/>
            <person name="Spatafora J.W."/>
            <person name="Tedersoo L."/>
            <person name="Vaario L.-M."/>
            <person name="Yamada A."/>
            <person name="Yan M."/>
            <person name="Wang P."/>
            <person name="Xu J."/>
            <person name="Bruns T."/>
            <person name="Baldrian P."/>
            <person name="Vilgalys R."/>
            <person name="Henrissat B."/>
            <person name="Grigoriev I.V."/>
            <person name="Hibbett D."/>
            <person name="Nagy L.G."/>
            <person name="Martin F.M."/>
        </authorList>
    </citation>
    <scope>NUCLEOTIDE SEQUENCE</scope>
    <source>
        <strain evidence="2">Prilba</strain>
    </source>
</reference>
<dbReference type="InterPro" id="IPR036291">
    <property type="entry name" value="NAD(P)-bd_dom_sf"/>
</dbReference>
<proteinExistence type="predicted"/>
<dbReference type="PANTHER" id="PTHR48079">
    <property type="entry name" value="PROTEIN YEEZ"/>
    <property type="match status" value="1"/>
</dbReference>
<dbReference type="GO" id="GO:0005737">
    <property type="term" value="C:cytoplasm"/>
    <property type="evidence" value="ECO:0007669"/>
    <property type="project" value="TreeGrafter"/>
</dbReference>
<sequence>MGDPKALSTVFYLGATGYIGGAVLAELVKTHPELKVTALVRNPSHVKAIRDLGVEVVEGSFSDTDLISSRVRAADITVNSADSDDTALNEAILAGQRARVVDDGKLPAVLLHTSGVAVFVDGGKEGKHDPNSKFWNDANEADIRSITPQMLHGQVDAPILKAAEEGFTESYIICPAAVVGPSTGPVPSSSVFFKFMVQLVLAFKKAVYVGEGENIFYTVRLDDLVDLYKRVFARILSRADANASPYSRYYIGVSTPDPWKHILTVFGATLARNGKLEDATAQSIPLSVIPPPASLFFGASQHVRGERAKNLGWEARPVVLEDWADEGITAALASLQK</sequence>
<dbReference type="Proteomes" id="UP000759537">
    <property type="component" value="Unassembled WGS sequence"/>
</dbReference>
<evidence type="ECO:0000313" key="3">
    <source>
        <dbReference type="Proteomes" id="UP000759537"/>
    </source>
</evidence>
<dbReference type="SUPFAM" id="SSF51735">
    <property type="entry name" value="NAD(P)-binding Rossmann-fold domains"/>
    <property type="match status" value="1"/>
</dbReference>